<dbReference type="AlphaFoldDB" id="A0A8H7ZWI0"/>
<gene>
    <name evidence="2" type="ORF">BJ554DRAFT_7217</name>
</gene>
<dbReference type="EMBL" id="JAEFCI010004845">
    <property type="protein sequence ID" value="KAG5460694.1"/>
    <property type="molecule type" value="Genomic_DNA"/>
</dbReference>
<reference evidence="2" key="1">
    <citation type="journal article" name="Sci. Rep.">
        <title>Genome-scale phylogenetic analyses confirm Olpidium as the closest living zoosporic fungus to the non-flagellated, terrestrial fungi.</title>
        <authorList>
            <person name="Chang Y."/>
            <person name="Rochon D."/>
            <person name="Sekimoto S."/>
            <person name="Wang Y."/>
            <person name="Chovatia M."/>
            <person name="Sandor L."/>
            <person name="Salamov A."/>
            <person name="Grigoriev I.V."/>
            <person name="Stajich J.E."/>
            <person name="Spatafora J.W."/>
        </authorList>
    </citation>
    <scope>NUCLEOTIDE SEQUENCE</scope>
    <source>
        <strain evidence="2">S191</strain>
    </source>
</reference>
<dbReference type="Proteomes" id="UP000673691">
    <property type="component" value="Unassembled WGS sequence"/>
</dbReference>
<dbReference type="EMBL" id="JAEFCI010004845">
    <property type="protein sequence ID" value="KAG5460695.1"/>
    <property type="molecule type" value="Genomic_DNA"/>
</dbReference>
<protein>
    <submittedName>
        <fullName evidence="2">Uncharacterized protein</fullName>
    </submittedName>
</protein>
<keyword evidence="3" id="KW-1185">Reference proteome</keyword>
<organism evidence="2 3">
    <name type="scientific">Olpidium bornovanus</name>
    <dbReference type="NCBI Taxonomy" id="278681"/>
    <lineage>
        <taxon>Eukaryota</taxon>
        <taxon>Fungi</taxon>
        <taxon>Fungi incertae sedis</taxon>
        <taxon>Olpidiomycota</taxon>
        <taxon>Olpidiomycotina</taxon>
        <taxon>Olpidiomycetes</taxon>
        <taxon>Olpidiales</taxon>
        <taxon>Olpidiaceae</taxon>
        <taxon>Olpidium</taxon>
    </lineage>
</organism>
<feature type="region of interest" description="Disordered" evidence="1">
    <location>
        <begin position="269"/>
        <end position="289"/>
    </location>
</feature>
<feature type="compositionally biased region" description="Basic residues" evidence="1">
    <location>
        <begin position="269"/>
        <end position="285"/>
    </location>
</feature>
<proteinExistence type="predicted"/>
<feature type="region of interest" description="Disordered" evidence="1">
    <location>
        <begin position="1"/>
        <end position="33"/>
    </location>
</feature>
<evidence type="ECO:0000313" key="3">
    <source>
        <dbReference type="Proteomes" id="UP000673691"/>
    </source>
</evidence>
<evidence type="ECO:0000313" key="2">
    <source>
        <dbReference type="EMBL" id="KAG5460695.1"/>
    </source>
</evidence>
<name>A0A8H7ZWI0_9FUNG</name>
<sequence length="304" mass="34011">MGKTGIRPMADRARRSRKKEGALQSKKGRRARPEDNVYAARLIDSRLDFRSRASRRPGPLLVDFGALAGRGARWKQGRRFLARRGVQPLFSLALFFGPSAFRVLPGLFPLREPPVVLLLAFPLAARRRALGPRVLPLKKAGDVLRLRRRGGRSLLLQRFDELWSIVADLPDGLRNLVPARDKMGEGGCGPGSSHVVRAFSSWSRRTGIRSCRNCIDGGADVVTIVYVLTLSPAKNPAKSISFPSVLDTKYGCLSFCFRCHSKYLRRVRRKQPGHRAAGGRKRRGAKGRDEVVRMNKKKRNVLVR</sequence>
<accession>A0A8H7ZWI0</accession>
<comment type="caution">
    <text evidence="2">The sequence shown here is derived from an EMBL/GenBank/DDBJ whole genome shotgun (WGS) entry which is preliminary data.</text>
</comment>
<evidence type="ECO:0000256" key="1">
    <source>
        <dbReference type="SAM" id="MobiDB-lite"/>
    </source>
</evidence>